<proteinExistence type="predicted"/>
<dbReference type="AlphaFoldDB" id="A0A0F9GIS6"/>
<feature type="non-terminal residue" evidence="1">
    <location>
        <position position="1"/>
    </location>
</feature>
<organism evidence="1">
    <name type="scientific">marine sediment metagenome</name>
    <dbReference type="NCBI Taxonomy" id="412755"/>
    <lineage>
        <taxon>unclassified sequences</taxon>
        <taxon>metagenomes</taxon>
        <taxon>ecological metagenomes</taxon>
    </lineage>
</organism>
<name>A0A0F9GIS6_9ZZZZ</name>
<evidence type="ECO:0000313" key="1">
    <source>
        <dbReference type="EMBL" id="KKL90416.1"/>
    </source>
</evidence>
<accession>A0A0F9GIS6</accession>
<gene>
    <name evidence="1" type="ORF">LCGC14_1904940</name>
</gene>
<sequence length="73" mass="8355">RHGVINGKYVTGEDHYYSKVTNKDVDDIKVLRILKKVDICIIAQMYDISPSQVYRIVKGTSRNSKTVNNKVNN</sequence>
<dbReference type="EMBL" id="LAZR01020013">
    <property type="protein sequence ID" value="KKL90416.1"/>
    <property type="molecule type" value="Genomic_DNA"/>
</dbReference>
<reference evidence="1" key="1">
    <citation type="journal article" date="2015" name="Nature">
        <title>Complex archaea that bridge the gap between prokaryotes and eukaryotes.</title>
        <authorList>
            <person name="Spang A."/>
            <person name="Saw J.H."/>
            <person name="Jorgensen S.L."/>
            <person name="Zaremba-Niedzwiedzka K."/>
            <person name="Martijn J."/>
            <person name="Lind A.E."/>
            <person name="van Eijk R."/>
            <person name="Schleper C."/>
            <person name="Guy L."/>
            <person name="Ettema T.J."/>
        </authorList>
    </citation>
    <scope>NUCLEOTIDE SEQUENCE</scope>
</reference>
<comment type="caution">
    <text evidence="1">The sequence shown here is derived from an EMBL/GenBank/DDBJ whole genome shotgun (WGS) entry which is preliminary data.</text>
</comment>
<evidence type="ECO:0008006" key="2">
    <source>
        <dbReference type="Google" id="ProtNLM"/>
    </source>
</evidence>
<protein>
    <recommendedName>
        <fullName evidence="2">Resolvase HTH domain-containing protein</fullName>
    </recommendedName>
</protein>